<dbReference type="InterPro" id="IPR049552">
    <property type="entry name" value="PKS_DH_N"/>
</dbReference>
<dbReference type="AlphaFoldDB" id="M1NZM7"/>
<dbReference type="RefSeq" id="WP_015402432.1">
    <property type="nucleotide sequence ID" value="NC_020304.1"/>
</dbReference>
<name>M1NZM7_DESSD</name>
<feature type="region of interest" description="N-terminal hotdog fold" evidence="1">
    <location>
        <begin position="1"/>
        <end position="113"/>
    </location>
</feature>
<dbReference type="InterPro" id="IPR049900">
    <property type="entry name" value="PKS_mFAS_DH"/>
</dbReference>
<organism evidence="3 4">
    <name type="scientific">Desulfocapsa sulfexigens (strain DSM 10523 / SB164P1)</name>
    <dbReference type="NCBI Taxonomy" id="1167006"/>
    <lineage>
        <taxon>Bacteria</taxon>
        <taxon>Pseudomonadati</taxon>
        <taxon>Thermodesulfobacteriota</taxon>
        <taxon>Desulfobulbia</taxon>
        <taxon>Desulfobulbales</taxon>
        <taxon>Desulfocapsaceae</taxon>
        <taxon>Desulfocapsa</taxon>
    </lineage>
</organism>
<evidence type="ECO:0000313" key="4">
    <source>
        <dbReference type="Proteomes" id="UP000011721"/>
    </source>
</evidence>
<gene>
    <name evidence="3" type="ordered locus">UWK_00146</name>
</gene>
<accession>M1NZM7</accession>
<dbReference type="EMBL" id="CP003985">
    <property type="protein sequence ID" value="AGF76733.1"/>
    <property type="molecule type" value="Genomic_DNA"/>
</dbReference>
<evidence type="ECO:0000259" key="2">
    <source>
        <dbReference type="PROSITE" id="PS52019"/>
    </source>
</evidence>
<feature type="active site" description="Proton acceptor; for dehydratase activity" evidence="1">
    <location>
        <position position="18"/>
    </location>
</feature>
<reference evidence="4" key="1">
    <citation type="journal article" date="2013" name="Stand. Genomic Sci.">
        <title>Complete genome sequence of Desulfocapsa sulfexigens, a marine deltaproteobacterium specialized in disproportionating inorganic sulfur compounds.</title>
        <authorList>
            <person name="Finster K.W."/>
            <person name="Kjeldsen K.U."/>
            <person name="Kube M."/>
            <person name="Reinhardt R."/>
            <person name="Mussmann M."/>
            <person name="Amann R."/>
            <person name="Schreiber L."/>
        </authorList>
    </citation>
    <scope>NUCLEOTIDE SEQUENCE [LARGE SCALE GENOMIC DNA]</scope>
    <source>
        <strain evidence="4">DSM 10523 / SB164P1</strain>
    </source>
</reference>
<proteinExistence type="predicted"/>
<dbReference type="OrthoDB" id="5419773at2"/>
<feature type="region of interest" description="C-terminal hotdog fold" evidence="1">
    <location>
        <begin position="125"/>
        <end position="267"/>
    </location>
</feature>
<dbReference type="Pfam" id="PF14765">
    <property type="entry name" value="PS-DH"/>
    <property type="match status" value="1"/>
</dbReference>
<evidence type="ECO:0000256" key="1">
    <source>
        <dbReference type="PROSITE-ProRule" id="PRU01363"/>
    </source>
</evidence>
<dbReference type="Pfam" id="PF21089">
    <property type="entry name" value="PKS_DH_N"/>
    <property type="match status" value="1"/>
</dbReference>
<keyword evidence="4" id="KW-1185">Reference proteome</keyword>
<sequence length="280" mass="31021">MTSRQAVHIPVHPWFKDHHFNGQTILPAVESMLLLAEVAKKIQPDIQICTMTEAHFSKFLPIPANATELSVLVEIDAGEEVLRLKLLSKMQLKKISRIKEHAELCFPLKEPTIETVTQNSATDSHIEIGADRIYRELVPFGPSYRSLTGTLQICGNTACGTLQAPTLTHQHVMEKDIGSPFPLDGAMHAACVLGQCLADFVPFPVGFATRCIHSPTRAGQQYSTTVLARSVTKDELLFDLSIFDTKGNICETIRGLRMRDVSRGTIRSPLDLPRQKVSQP</sequence>
<dbReference type="STRING" id="1167006.UWK_00146"/>
<feature type="active site" description="Proton donor; for dehydratase activity" evidence="1">
    <location>
        <position position="184"/>
    </location>
</feature>
<feature type="domain" description="PKS/mFAS DH" evidence="2">
    <location>
        <begin position="1"/>
        <end position="267"/>
    </location>
</feature>
<dbReference type="PROSITE" id="PS52019">
    <property type="entry name" value="PKS_MFAS_DH"/>
    <property type="match status" value="1"/>
</dbReference>
<dbReference type="InterPro" id="IPR049551">
    <property type="entry name" value="PKS_DH_C"/>
</dbReference>
<dbReference type="Proteomes" id="UP000011721">
    <property type="component" value="Chromosome"/>
</dbReference>
<dbReference type="InterPro" id="IPR042104">
    <property type="entry name" value="PKS_dehydratase_sf"/>
</dbReference>
<protein>
    <recommendedName>
        <fullName evidence="2">PKS/mFAS DH domain-containing protein</fullName>
    </recommendedName>
</protein>
<dbReference type="HOGENOM" id="CLU_939166_0_0_7"/>
<evidence type="ECO:0000313" key="3">
    <source>
        <dbReference type="EMBL" id="AGF76733.1"/>
    </source>
</evidence>
<dbReference type="Gene3D" id="3.10.129.110">
    <property type="entry name" value="Polyketide synthase dehydratase"/>
    <property type="match status" value="1"/>
</dbReference>
<dbReference type="eggNOG" id="ENOG5033Z9T">
    <property type="taxonomic scope" value="Bacteria"/>
</dbReference>
<dbReference type="KEGG" id="dsf:UWK_00146"/>